<keyword evidence="3" id="KW-0540">Nuclease</keyword>
<evidence type="ECO:0000256" key="4">
    <source>
        <dbReference type="ARBA" id="ARBA00022759"/>
    </source>
</evidence>
<gene>
    <name evidence="7" type="ORF">E0F89_09115</name>
</gene>
<sequence length="91" mass="10520">MGKYQVIIKQTAEKDLSKHKVSGDVASVKKILKILNELRDHPYTGIGKPEELKYELKGFWSRRINKKDRVIYEVKEDIVTVYVVSALGHYS</sequence>
<evidence type="ECO:0000256" key="3">
    <source>
        <dbReference type="ARBA" id="ARBA00022722"/>
    </source>
</evidence>
<dbReference type="InterPro" id="IPR035093">
    <property type="entry name" value="RelE/ParE_toxin_dom_sf"/>
</dbReference>
<comment type="caution">
    <text evidence="7">The sequence shown here is derived from an EMBL/GenBank/DDBJ whole genome shotgun (WGS) entry which is preliminary data.</text>
</comment>
<dbReference type="NCBIfam" id="TIGR02116">
    <property type="entry name" value="toxin_Txe_YoeB"/>
    <property type="match status" value="1"/>
</dbReference>
<evidence type="ECO:0000256" key="2">
    <source>
        <dbReference type="ARBA" id="ARBA00022649"/>
    </source>
</evidence>
<accession>A0A4R5AYQ4</accession>
<reference evidence="7 8" key="1">
    <citation type="submission" date="2019-03" db="EMBL/GenBank/DDBJ databases">
        <title>Flavobacterium AT-3-2 sp. nov., isolated from arctic soil.</title>
        <authorList>
            <person name="Chaudhary D.K."/>
        </authorList>
    </citation>
    <scope>NUCLEOTIDE SEQUENCE [LARGE SCALE GENOMIC DNA]</scope>
    <source>
        <strain evidence="7 8">AT-3-2</strain>
    </source>
</reference>
<dbReference type="GO" id="GO:0004519">
    <property type="term" value="F:endonuclease activity"/>
    <property type="evidence" value="ECO:0007669"/>
    <property type="project" value="UniProtKB-KW"/>
</dbReference>
<dbReference type="InterPro" id="IPR009614">
    <property type="entry name" value="YoeB_toxin"/>
</dbReference>
<evidence type="ECO:0000313" key="8">
    <source>
        <dbReference type="Proteomes" id="UP000295278"/>
    </source>
</evidence>
<evidence type="ECO:0000256" key="5">
    <source>
        <dbReference type="ARBA" id="ARBA00022801"/>
    </source>
</evidence>
<keyword evidence="5" id="KW-0378">Hydrolase</keyword>
<organism evidence="7 8">
    <name type="scientific">Flavobacterium caseinilyticum</name>
    <dbReference type="NCBI Taxonomy" id="2541732"/>
    <lineage>
        <taxon>Bacteria</taxon>
        <taxon>Pseudomonadati</taxon>
        <taxon>Bacteroidota</taxon>
        <taxon>Flavobacteriia</taxon>
        <taxon>Flavobacteriales</taxon>
        <taxon>Flavobacteriaceae</taxon>
        <taxon>Flavobacterium</taxon>
    </lineage>
</organism>
<dbReference type="RefSeq" id="WP_131909497.1">
    <property type="nucleotide sequence ID" value="NZ_SMFM01000003.1"/>
</dbReference>
<dbReference type="PANTHER" id="PTHR38039:SF1">
    <property type="entry name" value="TOXIN YOEB"/>
    <property type="match status" value="1"/>
</dbReference>
<keyword evidence="4" id="KW-0255">Endonuclease</keyword>
<name>A0A4R5AYQ4_9FLAO</name>
<protein>
    <recommendedName>
        <fullName evidence="6">Putative mRNA interferase YoeB</fullName>
    </recommendedName>
</protein>
<dbReference type="AlphaFoldDB" id="A0A4R5AYQ4"/>
<keyword evidence="8" id="KW-1185">Reference proteome</keyword>
<dbReference type="EMBL" id="SMFM01000003">
    <property type="protein sequence ID" value="TDD76374.1"/>
    <property type="molecule type" value="Genomic_DNA"/>
</dbReference>
<dbReference type="OrthoDB" id="9801102at2"/>
<keyword evidence="2" id="KW-1277">Toxin-antitoxin system</keyword>
<dbReference type="Proteomes" id="UP000295278">
    <property type="component" value="Unassembled WGS sequence"/>
</dbReference>
<dbReference type="Gene3D" id="3.30.2310.20">
    <property type="entry name" value="RelE-like"/>
    <property type="match status" value="1"/>
</dbReference>
<dbReference type="SUPFAM" id="SSF143011">
    <property type="entry name" value="RelE-like"/>
    <property type="match status" value="1"/>
</dbReference>
<evidence type="ECO:0000313" key="7">
    <source>
        <dbReference type="EMBL" id="TDD76374.1"/>
    </source>
</evidence>
<dbReference type="GO" id="GO:0045892">
    <property type="term" value="P:negative regulation of DNA-templated transcription"/>
    <property type="evidence" value="ECO:0007669"/>
    <property type="project" value="TreeGrafter"/>
</dbReference>
<comment type="similarity">
    <text evidence="1">Belongs to the YoeB family.</text>
</comment>
<evidence type="ECO:0000256" key="1">
    <source>
        <dbReference type="ARBA" id="ARBA00008172"/>
    </source>
</evidence>
<evidence type="ECO:0000256" key="6">
    <source>
        <dbReference type="ARBA" id="ARBA00030388"/>
    </source>
</evidence>
<dbReference type="GO" id="GO:0016787">
    <property type="term" value="F:hydrolase activity"/>
    <property type="evidence" value="ECO:0007669"/>
    <property type="project" value="UniProtKB-KW"/>
</dbReference>
<dbReference type="PANTHER" id="PTHR38039">
    <property type="entry name" value="TOXIN YOEB"/>
    <property type="match status" value="1"/>
</dbReference>
<dbReference type="Pfam" id="PF06769">
    <property type="entry name" value="YoeB_toxin"/>
    <property type="match status" value="1"/>
</dbReference>
<dbReference type="GO" id="GO:0006401">
    <property type="term" value="P:RNA catabolic process"/>
    <property type="evidence" value="ECO:0007669"/>
    <property type="project" value="InterPro"/>
</dbReference>
<proteinExistence type="inferred from homology"/>